<comment type="catalytic activity">
    <reaction evidence="1">
        <text>7,8-dihydroneopterin = 6-hydroxymethyl-7,8-dihydropterin + glycolaldehyde</text>
        <dbReference type="Rhea" id="RHEA:10540"/>
        <dbReference type="ChEBI" id="CHEBI:17001"/>
        <dbReference type="ChEBI" id="CHEBI:17071"/>
        <dbReference type="ChEBI" id="CHEBI:44841"/>
        <dbReference type="EC" id="4.1.2.25"/>
    </reaction>
</comment>
<dbReference type="InterPro" id="IPR043133">
    <property type="entry name" value="GTP-CH-I_C/QueF"/>
</dbReference>
<protein>
    <recommendedName>
        <fullName evidence="4">dihydroneopterin aldolase</fullName>
        <ecNumber evidence="4">4.1.2.25</ecNumber>
    </recommendedName>
    <alternativeName>
        <fullName evidence="7">7,8-dihydroneopterin aldolase</fullName>
    </alternativeName>
</protein>
<dbReference type="InterPro" id="IPR006157">
    <property type="entry name" value="FolB_dom"/>
</dbReference>
<evidence type="ECO:0000256" key="2">
    <source>
        <dbReference type="ARBA" id="ARBA00005013"/>
    </source>
</evidence>
<proteinExistence type="inferred from homology"/>
<evidence type="ECO:0000313" key="9">
    <source>
        <dbReference type="EMBL" id="TQN08350.1"/>
    </source>
</evidence>
<dbReference type="GO" id="GO:0004150">
    <property type="term" value="F:dihydroneopterin aldolase activity"/>
    <property type="evidence" value="ECO:0007669"/>
    <property type="project" value="UniProtKB-EC"/>
</dbReference>
<keyword evidence="6" id="KW-0456">Lyase</keyword>
<dbReference type="GO" id="GO:0005737">
    <property type="term" value="C:cytoplasm"/>
    <property type="evidence" value="ECO:0007669"/>
    <property type="project" value="TreeGrafter"/>
</dbReference>
<reference evidence="9 10" key="1">
    <citation type="submission" date="2019-06" db="EMBL/GenBank/DDBJ databases">
        <title>Genomic Encyclopedia of Archaeal and Bacterial Type Strains, Phase II (KMG-II): from individual species to whole genera.</title>
        <authorList>
            <person name="Goeker M."/>
        </authorList>
    </citation>
    <scope>NUCLEOTIDE SEQUENCE [LARGE SCALE GENOMIC DNA]</scope>
    <source>
        <strain evidence="9 10">DSM 7270</strain>
    </source>
</reference>
<evidence type="ECO:0000256" key="3">
    <source>
        <dbReference type="ARBA" id="ARBA00005708"/>
    </source>
</evidence>
<evidence type="ECO:0000259" key="8">
    <source>
        <dbReference type="SMART" id="SM00905"/>
    </source>
</evidence>
<dbReference type="PANTHER" id="PTHR42844">
    <property type="entry name" value="DIHYDRONEOPTERIN ALDOLASE 1-RELATED"/>
    <property type="match status" value="1"/>
</dbReference>
<dbReference type="Proteomes" id="UP000316993">
    <property type="component" value="Unassembled WGS sequence"/>
</dbReference>
<dbReference type="RefSeq" id="WP_142082271.1">
    <property type="nucleotide sequence ID" value="NZ_VFPV01000001.1"/>
</dbReference>
<evidence type="ECO:0000256" key="1">
    <source>
        <dbReference type="ARBA" id="ARBA00001353"/>
    </source>
</evidence>
<dbReference type="NCBIfam" id="TIGR00526">
    <property type="entry name" value="folB_dom"/>
    <property type="match status" value="1"/>
</dbReference>
<keyword evidence="5" id="KW-0289">Folate biosynthesis</keyword>
<dbReference type="PANTHER" id="PTHR42844:SF1">
    <property type="entry name" value="DIHYDRONEOPTERIN ALDOLASE 1-RELATED"/>
    <property type="match status" value="1"/>
</dbReference>
<dbReference type="GO" id="GO:0046656">
    <property type="term" value="P:folic acid biosynthetic process"/>
    <property type="evidence" value="ECO:0007669"/>
    <property type="project" value="UniProtKB-KW"/>
</dbReference>
<dbReference type="AlphaFoldDB" id="A0A543LLT5"/>
<dbReference type="EMBL" id="VFPV01000001">
    <property type="protein sequence ID" value="TQN08350.1"/>
    <property type="molecule type" value="Genomic_DNA"/>
</dbReference>
<evidence type="ECO:0000256" key="7">
    <source>
        <dbReference type="ARBA" id="ARBA00032903"/>
    </source>
</evidence>
<feature type="domain" description="Dihydroneopterin aldolase/epimerase" evidence="8">
    <location>
        <begin position="22"/>
        <end position="133"/>
    </location>
</feature>
<dbReference type="SMART" id="SM00905">
    <property type="entry name" value="FolB"/>
    <property type="match status" value="1"/>
</dbReference>
<dbReference type="Pfam" id="PF02152">
    <property type="entry name" value="FolB"/>
    <property type="match status" value="1"/>
</dbReference>
<evidence type="ECO:0000256" key="5">
    <source>
        <dbReference type="ARBA" id="ARBA00022909"/>
    </source>
</evidence>
<dbReference type="Gene3D" id="3.30.1130.10">
    <property type="match status" value="1"/>
</dbReference>
<comment type="similarity">
    <text evidence="3">Belongs to the DHNA family.</text>
</comment>
<evidence type="ECO:0000313" key="10">
    <source>
        <dbReference type="Proteomes" id="UP000316993"/>
    </source>
</evidence>
<gene>
    <name evidence="9" type="ORF">BDD18_1514</name>
</gene>
<evidence type="ECO:0000256" key="6">
    <source>
        <dbReference type="ARBA" id="ARBA00023239"/>
    </source>
</evidence>
<dbReference type="SUPFAM" id="SSF55620">
    <property type="entry name" value="Tetrahydrobiopterin biosynthesis enzymes-like"/>
    <property type="match status" value="1"/>
</dbReference>
<sequence>MNSILLAFGAIDPRLATDCRALSLRQHEVMVRIGVHDFERTAPQRIWFDVDLCVKLELAPATQDDISETVDYDFVRKTIFECVGERHHELQETLCDGICDALLQRQEIHAVRVSTRKPDVYPDCTSVGVERVAINPW</sequence>
<dbReference type="InterPro" id="IPR006156">
    <property type="entry name" value="Dihydroneopterin_aldolase"/>
</dbReference>
<comment type="pathway">
    <text evidence="2">Cofactor biosynthesis; tetrahydrofolate biosynthesis; 2-amino-4-hydroxy-6-hydroxymethyl-7,8-dihydropteridine diphosphate from 7,8-dihydroneopterin triphosphate: step 3/4.</text>
</comment>
<dbReference type="EC" id="4.1.2.25" evidence="4"/>
<comment type="caution">
    <text evidence="9">The sequence shown here is derived from an EMBL/GenBank/DDBJ whole genome shotgun (WGS) entry which is preliminary data.</text>
</comment>
<name>A0A543LLT5_9BURK</name>
<evidence type="ECO:0000256" key="4">
    <source>
        <dbReference type="ARBA" id="ARBA00013043"/>
    </source>
</evidence>
<organism evidence="9 10">
    <name type="scientific">Acidovorax temperans</name>
    <dbReference type="NCBI Taxonomy" id="80878"/>
    <lineage>
        <taxon>Bacteria</taxon>
        <taxon>Pseudomonadati</taxon>
        <taxon>Pseudomonadota</taxon>
        <taxon>Betaproteobacteria</taxon>
        <taxon>Burkholderiales</taxon>
        <taxon>Comamonadaceae</taxon>
        <taxon>Acidovorax</taxon>
    </lineage>
</organism>
<accession>A0A543LLT5</accession>